<protein>
    <submittedName>
        <fullName evidence="3">Fimbrial operon regulator</fullName>
    </submittedName>
</protein>
<dbReference type="Proteomes" id="UP000005012">
    <property type="component" value="Chromosome"/>
</dbReference>
<dbReference type="KEGG" id="psi:S70_14345"/>
<dbReference type="Pfam" id="PF01381">
    <property type="entry name" value="HTH_3"/>
    <property type="match status" value="1"/>
</dbReference>
<dbReference type="PANTHER" id="PTHR46797:SF1">
    <property type="entry name" value="METHYLPHOSPHONATE SYNTHASE"/>
    <property type="match status" value="1"/>
</dbReference>
<gene>
    <name evidence="3" type="ordered locus">S70_14345</name>
</gene>
<evidence type="ECO:0000259" key="2">
    <source>
        <dbReference type="PROSITE" id="PS50943"/>
    </source>
</evidence>
<dbReference type="PATRIC" id="fig|1157951.4.peg.2886"/>
<organism evidence="3 4">
    <name type="scientific">Providencia stuartii (strain MRSN 2154)</name>
    <dbReference type="NCBI Taxonomy" id="1157951"/>
    <lineage>
        <taxon>Bacteria</taxon>
        <taxon>Pseudomonadati</taxon>
        <taxon>Pseudomonadota</taxon>
        <taxon>Gammaproteobacteria</taxon>
        <taxon>Enterobacterales</taxon>
        <taxon>Morganellaceae</taxon>
        <taxon>Providencia</taxon>
    </lineage>
</organism>
<dbReference type="GO" id="GO:0003677">
    <property type="term" value="F:DNA binding"/>
    <property type="evidence" value="ECO:0007669"/>
    <property type="project" value="UniProtKB-KW"/>
</dbReference>
<name>A0A140NPY0_PROSM</name>
<dbReference type="PROSITE" id="PS50943">
    <property type="entry name" value="HTH_CROC1"/>
    <property type="match status" value="1"/>
</dbReference>
<evidence type="ECO:0000313" key="4">
    <source>
        <dbReference type="Proteomes" id="UP000005012"/>
    </source>
</evidence>
<evidence type="ECO:0000256" key="1">
    <source>
        <dbReference type="ARBA" id="ARBA00023125"/>
    </source>
</evidence>
<reference evidence="3 4" key="1">
    <citation type="journal article" date="2012" name="J. Bacteriol.">
        <title>Complete Genome Sequence of Providencia stuartii Clinical Isolate MRSN 2154.</title>
        <authorList>
            <person name="Clifford R.J."/>
            <person name="Hang J."/>
            <person name="Riley M.C."/>
            <person name="Onmus-Leone F."/>
            <person name="Kuschner R.A."/>
            <person name="Lesho E.P."/>
            <person name="Waterman P.E."/>
        </authorList>
    </citation>
    <scope>NUCLEOTIDE SEQUENCE [LARGE SCALE GENOMIC DNA]</scope>
    <source>
        <strain evidence="3 4">MRSN 2154</strain>
    </source>
</reference>
<dbReference type="OrthoDB" id="6465971at2"/>
<dbReference type="PANTHER" id="PTHR46797">
    <property type="entry name" value="HTH-TYPE TRANSCRIPTIONAL REGULATOR"/>
    <property type="match status" value="1"/>
</dbReference>
<feature type="domain" description="HTH cro/C1-type" evidence="2">
    <location>
        <begin position="22"/>
        <end position="74"/>
    </location>
</feature>
<sequence>MIVEHEVSKNIFMIAVGKEIFRLRKKRGLTGKQLAEKLNVSQQQISRYERGVCNINVDTLFVILHELDCSLSNFFSAVYLNVNDTEKKVGSHYINLFLPPSPYYKGEDAFSVKMNNLVG</sequence>
<dbReference type="Gene3D" id="1.10.260.40">
    <property type="entry name" value="lambda repressor-like DNA-binding domains"/>
    <property type="match status" value="1"/>
</dbReference>
<keyword evidence="1" id="KW-0238">DNA-binding</keyword>
<dbReference type="InterPro" id="IPR010982">
    <property type="entry name" value="Lambda_DNA-bd_dom_sf"/>
</dbReference>
<dbReference type="EMBL" id="CP003488">
    <property type="protein sequence ID" value="AFH94700.1"/>
    <property type="molecule type" value="Genomic_DNA"/>
</dbReference>
<dbReference type="GO" id="GO:0003700">
    <property type="term" value="F:DNA-binding transcription factor activity"/>
    <property type="evidence" value="ECO:0007669"/>
    <property type="project" value="TreeGrafter"/>
</dbReference>
<dbReference type="GO" id="GO:0005829">
    <property type="term" value="C:cytosol"/>
    <property type="evidence" value="ECO:0007669"/>
    <property type="project" value="TreeGrafter"/>
</dbReference>
<accession>A0A140NPY0</accession>
<dbReference type="InterPro" id="IPR001387">
    <property type="entry name" value="Cro/C1-type_HTH"/>
</dbReference>
<dbReference type="AlphaFoldDB" id="A0A140NPY0"/>
<dbReference type="CDD" id="cd00093">
    <property type="entry name" value="HTH_XRE"/>
    <property type="match status" value="1"/>
</dbReference>
<dbReference type="HOGENOM" id="CLU_163350_0_0_6"/>
<dbReference type="SUPFAM" id="SSF47413">
    <property type="entry name" value="lambda repressor-like DNA-binding domains"/>
    <property type="match status" value="1"/>
</dbReference>
<dbReference type="InterPro" id="IPR050807">
    <property type="entry name" value="TransReg_Diox_bact_type"/>
</dbReference>
<dbReference type="SMART" id="SM00530">
    <property type="entry name" value="HTH_XRE"/>
    <property type="match status" value="1"/>
</dbReference>
<proteinExistence type="predicted"/>
<evidence type="ECO:0000313" key="3">
    <source>
        <dbReference type="EMBL" id="AFH94700.1"/>
    </source>
</evidence>
<reference evidence="4" key="2">
    <citation type="submission" date="2012-04" db="EMBL/GenBank/DDBJ databases">
        <title>Complete genome sequence of Providencia stuartii clinical isolate MRSN 2154.</title>
        <authorList>
            <person name="Clifford R.J."/>
            <person name="Hang J."/>
            <person name="Riley M.C."/>
            <person name="Onmus-Leone F."/>
            <person name="Kuschner R.A."/>
            <person name="Lesho E.P."/>
            <person name="Waterman P.E."/>
        </authorList>
    </citation>
    <scope>NUCLEOTIDE SEQUENCE [LARGE SCALE GENOMIC DNA]</scope>
    <source>
        <strain evidence="4">MRSN 2154</strain>
    </source>
</reference>